<protein>
    <submittedName>
        <fullName evidence="2">ABC transporter</fullName>
    </submittedName>
</protein>
<keyword evidence="1" id="KW-0472">Membrane</keyword>
<evidence type="ECO:0000313" key="2">
    <source>
        <dbReference type="EMBL" id="QPL05528.1"/>
    </source>
</evidence>
<sequence length="249" mass="26034">MTAVVQPTIRWRDTVRSEITKITTHPATFLMLVIAVAANLLLAAIDASGVTFYTGDPSGPSSLSDFGVVMIAPLYAFLVIPVWAAATEYHGGQLRMSLSATPQRGRFILAKLAATLTIVSVAAVVAIVPARLVVGVTDGMGPVAVLMSCIQWTVAYVLMSLVAFGLAGILKNTVAPLGIMIALPVVIATGILQWPDGLRFLPDQAALSLVGTPQFDVHEIPPPVAAAVLVIWACVAVAAYAFSVTRSDA</sequence>
<dbReference type="KEGG" id="arep:ID810_00565"/>
<dbReference type="EMBL" id="CP063989">
    <property type="protein sequence ID" value="QPL05528.1"/>
    <property type="molecule type" value="Genomic_DNA"/>
</dbReference>
<dbReference type="Proteomes" id="UP000594637">
    <property type="component" value="Chromosome"/>
</dbReference>
<feature type="transmembrane region" description="Helical" evidence="1">
    <location>
        <begin position="66"/>
        <end position="86"/>
    </location>
</feature>
<keyword evidence="1" id="KW-1133">Transmembrane helix</keyword>
<keyword evidence="1" id="KW-0812">Transmembrane</keyword>
<evidence type="ECO:0000313" key="3">
    <source>
        <dbReference type="Proteomes" id="UP000594637"/>
    </source>
</evidence>
<keyword evidence="3" id="KW-1185">Reference proteome</keyword>
<evidence type="ECO:0000256" key="1">
    <source>
        <dbReference type="SAM" id="Phobius"/>
    </source>
</evidence>
<dbReference type="AlphaFoldDB" id="A0A7T0PWJ1"/>
<name>A0A7T0PWJ1_9ACTO</name>
<feature type="transmembrane region" description="Helical" evidence="1">
    <location>
        <begin position="107"/>
        <end position="130"/>
    </location>
</feature>
<feature type="transmembrane region" description="Helical" evidence="1">
    <location>
        <begin position="150"/>
        <end position="170"/>
    </location>
</feature>
<dbReference type="RefSeq" id="WP_195858790.1">
    <property type="nucleotide sequence ID" value="NZ_CP063989.1"/>
</dbReference>
<feature type="transmembrane region" description="Helical" evidence="1">
    <location>
        <begin position="224"/>
        <end position="243"/>
    </location>
</feature>
<reference evidence="2 3" key="1">
    <citation type="submission" date="2020-11" db="EMBL/GenBank/DDBJ databases">
        <title>Actinomyces sp. ZJ750.</title>
        <authorList>
            <person name="Zhou J."/>
        </authorList>
    </citation>
    <scope>NUCLEOTIDE SEQUENCE [LARGE SCALE GENOMIC DNA]</scope>
    <source>
        <strain evidence="2 3">ZJ750</strain>
    </source>
</reference>
<accession>A0A7T0PWJ1</accession>
<organism evidence="2 3">
    <name type="scientific">Actinomyces respiraculi</name>
    <dbReference type="NCBI Taxonomy" id="2744574"/>
    <lineage>
        <taxon>Bacteria</taxon>
        <taxon>Bacillati</taxon>
        <taxon>Actinomycetota</taxon>
        <taxon>Actinomycetes</taxon>
        <taxon>Actinomycetales</taxon>
        <taxon>Actinomycetaceae</taxon>
        <taxon>Actinomyces</taxon>
    </lineage>
</organism>
<feature type="transmembrane region" description="Helical" evidence="1">
    <location>
        <begin position="29"/>
        <end position="54"/>
    </location>
</feature>
<proteinExistence type="predicted"/>
<gene>
    <name evidence="2" type="ORF">ID810_00565</name>
</gene>
<feature type="transmembrane region" description="Helical" evidence="1">
    <location>
        <begin position="177"/>
        <end position="194"/>
    </location>
</feature>